<dbReference type="EMBL" id="JAVFWL010000001">
    <property type="protein sequence ID" value="KAK6729966.1"/>
    <property type="molecule type" value="Genomic_DNA"/>
</dbReference>
<organism evidence="3 4">
    <name type="scientific">Necator americanus</name>
    <name type="common">Human hookworm</name>
    <dbReference type="NCBI Taxonomy" id="51031"/>
    <lineage>
        <taxon>Eukaryota</taxon>
        <taxon>Metazoa</taxon>
        <taxon>Ecdysozoa</taxon>
        <taxon>Nematoda</taxon>
        <taxon>Chromadorea</taxon>
        <taxon>Rhabditida</taxon>
        <taxon>Rhabditina</taxon>
        <taxon>Rhabditomorpha</taxon>
        <taxon>Strongyloidea</taxon>
        <taxon>Ancylostomatidae</taxon>
        <taxon>Bunostominae</taxon>
        <taxon>Necator</taxon>
    </lineage>
</organism>
<keyword evidence="4" id="KW-1185">Reference proteome</keyword>
<dbReference type="Proteomes" id="UP001303046">
    <property type="component" value="Unassembled WGS sequence"/>
</dbReference>
<evidence type="ECO:0000256" key="1">
    <source>
        <dbReference type="SAM" id="MobiDB-lite"/>
    </source>
</evidence>
<gene>
    <name evidence="3" type="primary">Necator_chrI.g2926</name>
    <name evidence="3" type="ORF">RB195_006797</name>
</gene>
<reference evidence="3 4" key="1">
    <citation type="submission" date="2023-08" db="EMBL/GenBank/DDBJ databases">
        <title>A Necator americanus chromosomal reference genome.</title>
        <authorList>
            <person name="Ilik V."/>
            <person name="Petrzelkova K.J."/>
            <person name="Pardy F."/>
            <person name="Fuh T."/>
            <person name="Niatou-Singa F.S."/>
            <person name="Gouil Q."/>
            <person name="Baker L."/>
            <person name="Ritchie M.E."/>
            <person name="Jex A.R."/>
            <person name="Gazzola D."/>
            <person name="Li H."/>
            <person name="Toshio Fujiwara R."/>
            <person name="Zhan B."/>
            <person name="Aroian R.V."/>
            <person name="Pafco B."/>
            <person name="Schwarz E.M."/>
        </authorList>
    </citation>
    <scope>NUCLEOTIDE SEQUENCE [LARGE SCALE GENOMIC DNA]</scope>
    <source>
        <strain evidence="3 4">Aroian</strain>
        <tissue evidence="3">Whole animal</tissue>
    </source>
</reference>
<dbReference type="Pfam" id="PF18701">
    <property type="entry name" value="DUF5641"/>
    <property type="match status" value="1"/>
</dbReference>
<dbReference type="InterPro" id="IPR040676">
    <property type="entry name" value="DUF5641"/>
</dbReference>
<proteinExistence type="predicted"/>
<protein>
    <recommendedName>
        <fullName evidence="2">DUF5641 domain-containing protein</fullName>
    </recommendedName>
</protein>
<evidence type="ECO:0000259" key="2">
    <source>
        <dbReference type="Pfam" id="PF18701"/>
    </source>
</evidence>
<evidence type="ECO:0000313" key="3">
    <source>
        <dbReference type="EMBL" id="KAK6729966.1"/>
    </source>
</evidence>
<name>A0ABR1BUA5_NECAM</name>
<feature type="domain" description="DUF5641" evidence="2">
    <location>
        <begin position="14"/>
        <end position="60"/>
    </location>
</feature>
<evidence type="ECO:0000313" key="4">
    <source>
        <dbReference type="Proteomes" id="UP001303046"/>
    </source>
</evidence>
<comment type="caution">
    <text evidence="3">The sequence shown here is derived from an EMBL/GenBank/DDBJ whole genome shotgun (WGS) entry which is preliminary data.</text>
</comment>
<feature type="region of interest" description="Disordered" evidence="1">
    <location>
        <begin position="68"/>
        <end position="92"/>
    </location>
</feature>
<accession>A0ABR1BUA5</accession>
<sequence>MIQRSLKQKKQAFEEETPRENWPYGKVVDVMTSDDGLIGSAKLMPNQRIIQRPLNKIFPLEIRSCAKDQNQNSDNTVFEEPSASKKRHNLTRASKETLATISCFALPEDRSRPRSGHTRSKHYLNANRHRHQKPISKAPAVINTPAPSRTLKPLSAIHYREATIS</sequence>